<evidence type="ECO:0000313" key="2">
    <source>
        <dbReference type="Proteomes" id="UP001332243"/>
    </source>
</evidence>
<protein>
    <recommendedName>
        <fullName evidence="3">NHLP leader peptide family natural product</fullName>
    </recommendedName>
</protein>
<proteinExistence type="predicted"/>
<evidence type="ECO:0000313" key="1">
    <source>
        <dbReference type="EMBL" id="MEE6261571.1"/>
    </source>
</evidence>
<dbReference type="Gene3D" id="3.90.330.10">
    <property type="entry name" value="Nitrile hydratase alpha /Thiocyanate hydrolase gamma"/>
    <property type="match status" value="1"/>
</dbReference>
<gene>
    <name evidence="1" type="ORF">V1633_24090</name>
</gene>
<organism evidence="1 2">
    <name type="scientific">Plantactinospora sonchi</name>
    <dbReference type="NCBI Taxonomy" id="1544735"/>
    <lineage>
        <taxon>Bacteria</taxon>
        <taxon>Bacillati</taxon>
        <taxon>Actinomycetota</taxon>
        <taxon>Actinomycetes</taxon>
        <taxon>Micromonosporales</taxon>
        <taxon>Micromonosporaceae</taxon>
        <taxon>Plantactinospora</taxon>
    </lineage>
</organism>
<dbReference type="Proteomes" id="UP001332243">
    <property type="component" value="Unassembled WGS sequence"/>
</dbReference>
<dbReference type="RefSeq" id="WP_331216654.1">
    <property type="nucleotide sequence ID" value="NZ_JAZGQK010000021.1"/>
</dbReference>
<dbReference type="SUPFAM" id="SSF56209">
    <property type="entry name" value="Nitrile hydratase alpha chain"/>
    <property type="match status" value="1"/>
</dbReference>
<comment type="caution">
    <text evidence="1">The sequence shown here is derived from an EMBL/GenBank/DDBJ whole genome shotgun (WGS) entry which is preliminary data.</text>
</comment>
<evidence type="ECO:0008006" key="3">
    <source>
        <dbReference type="Google" id="ProtNLM"/>
    </source>
</evidence>
<dbReference type="EMBL" id="JAZGQK010000021">
    <property type="protein sequence ID" value="MEE6261571.1"/>
    <property type="molecule type" value="Genomic_DNA"/>
</dbReference>
<reference evidence="1 2" key="1">
    <citation type="submission" date="2024-01" db="EMBL/GenBank/DDBJ databases">
        <title>Genome insights into Plantactinospora sonchi sp. nov.</title>
        <authorList>
            <person name="Wang L."/>
        </authorList>
    </citation>
    <scope>NUCLEOTIDE SEQUENCE [LARGE SCALE GENOMIC DNA]</scope>
    <source>
        <strain evidence="1 2">NEAU-QY2</strain>
    </source>
</reference>
<dbReference type="InterPro" id="IPR036648">
    <property type="entry name" value="CN_Hdrase_a/SCN_Hdrase_g_sf"/>
</dbReference>
<keyword evidence="2" id="KW-1185">Reference proteome</keyword>
<sequence length="121" mass="13100">MAPKDRAMFIAAYSRLVAEVWADPATERQLAEDPRGLLAQHGLQVPEEVEISVVRETADAEPNIDVQVRAWEAAVDSGVFTLFIPRIEPIAPGELDEDELDRVVGGIDASCACCCPCCSTT</sequence>
<name>A0ABU7RYI2_9ACTN</name>
<accession>A0ABU7RYI2</accession>